<gene>
    <name evidence="1" type="ORF">SDC9_161913</name>
</gene>
<reference evidence="1" key="1">
    <citation type="submission" date="2019-08" db="EMBL/GenBank/DDBJ databases">
        <authorList>
            <person name="Kucharzyk K."/>
            <person name="Murdoch R.W."/>
            <person name="Higgins S."/>
            <person name="Loffler F."/>
        </authorList>
    </citation>
    <scope>NUCLEOTIDE SEQUENCE</scope>
</reference>
<proteinExistence type="predicted"/>
<dbReference type="AlphaFoldDB" id="A0A645FLN8"/>
<protein>
    <submittedName>
        <fullName evidence="1">Uncharacterized protein</fullName>
    </submittedName>
</protein>
<comment type="caution">
    <text evidence="1">The sequence shown here is derived from an EMBL/GenBank/DDBJ whole genome shotgun (WGS) entry which is preliminary data.</text>
</comment>
<sequence>MPPGCPGYPFVQHALVDLTLGKGRRGHAAHQPLIRLDENIRPAGFQPGAYLEIVGQGGKLKREARRFPVGVPGVSCSGV</sequence>
<organism evidence="1">
    <name type="scientific">bioreactor metagenome</name>
    <dbReference type="NCBI Taxonomy" id="1076179"/>
    <lineage>
        <taxon>unclassified sequences</taxon>
        <taxon>metagenomes</taxon>
        <taxon>ecological metagenomes</taxon>
    </lineage>
</organism>
<name>A0A645FLN8_9ZZZZ</name>
<evidence type="ECO:0000313" key="1">
    <source>
        <dbReference type="EMBL" id="MPN14586.1"/>
    </source>
</evidence>
<dbReference type="EMBL" id="VSSQ01061221">
    <property type="protein sequence ID" value="MPN14586.1"/>
    <property type="molecule type" value="Genomic_DNA"/>
</dbReference>
<accession>A0A645FLN8</accession>